<feature type="non-terminal residue" evidence="1">
    <location>
        <position position="1"/>
    </location>
</feature>
<gene>
    <name evidence="1" type="ORF">UW79_C0002G0046</name>
</gene>
<dbReference type="SUPFAM" id="SSF52833">
    <property type="entry name" value="Thioredoxin-like"/>
    <property type="match status" value="1"/>
</dbReference>
<name>A0A0G1NEW1_9BACT</name>
<protein>
    <submittedName>
        <fullName evidence="1">DSBA oxidoreductase</fullName>
    </submittedName>
</protein>
<reference evidence="1 2" key="1">
    <citation type="journal article" date="2015" name="Nature">
        <title>rRNA introns, odd ribosomes, and small enigmatic genomes across a large radiation of phyla.</title>
        <authorList>
            <person name="Brown C.T."/>
            <person name="Hug L.A."/>
            <person name="Thomas B.C."/>
            <person name="Sharon I."/>
            <person name="Castelle C.J."/>
            <person name="Singh A."/>
            <person name="Wilkins M.J."/>
            <person name="Williams K.H."/>
            <person name="Banfield J.F."/>
        </authorList>
    </citation>
    <scope>NUCLEOTIDE SEQUENCE [LARGE SCALE GENOMIC DNA]</scope>
</reference>
<dbReference type="AlphaFoldDB" id="A0A0G1NEW1"/>
<evidence type="ECO:0000313" key="1">
    <source>
        <dbReference type="EMBL" id="KKT82729.1"/>
    </source>
</evidence>
<proteinExistence type="predicted"/>
<dbReference type="Gene3D" id="3.40.30.10">
    <property type="entry name" value="Glutaredoxin"/>
    <property type="match status" value="1"/>
</dbReference>
<dbReference type="Proteomes" id="UP000034032">
    <property type="component" value="Unassembled WGS sequence"/>
</dbReference>
<sequence>RLDKSSREAIIEYSRSTYATPRSEVEKDAVDGAAAGVTGTPTTFINGIKVVGAQPYSVFKQVIDAELKK</sequence>
<dbReference type="EMBL" id="LCJR01000002">
    <property type="protein sequence ID" value="KKT82729.1"/>
    <property type="molecule type" value="Genomic_DNA"/>
</dbReference>
<organism evidence="1 2">
    <name type="scientific">Candidatus Yanofskybacteria bacterium GW2011_GWA2_44_9</name>
    <dbReference type="NCBI Taxonomy" id="1619025"/>
    <lineage>
        <taxon>Bacteria</taxon>
        <taxon>Candidatus Yanofskyibacteriota</taxon>
    </lineage>
</organism>
<comment type="caution">
    <text evidence="1">The sequence shown here is derived from an EMBL/GenBank/DDBJ whole genome shotgun (WGS) entry which is preliminary data.</text>
</comment>
<evidence type="ECO:0000313" key="2">
    <source>
        <dbReference type="Proteomes" id="UP000034032"/>
    </source>
</evidence>
<dbReference type="InterPro" id="IPR036249">
    <property type="entry name" value="Thioredoxin-like_sf"/>
</dbReference>
<accession>A0A0G1NEW1</accession>